<keyword evidence="4 7" id="KW-0812">Transmembrane</keyword>
<dbReference type="PRINTS" id="PR00812">
    <property type="entry name" value="BCTERIALGSPF"/>
</dbReference>
<evidence type="ECO:0000256" key="7">
    <source>
        <dbReference type="SAM" id="Phobius"/>
    </source>
</evidence>
<organism evidence="9 10">
    <name type="scientific">Ruixingdingia sedimenti</name>
    <dbReference type="NCBI Taxonomy" id="3073604"/>
    <lineage>
        <taxon>Bacteria</taxon>
        <taxon>Pseudomonadati</taxon>
        <taxon>Pseudomonadota</taxon>
        <taxon>Alphaproteobacteria</taxon>
        <taxon>Rhodobacterales</taxon>
        <taxon>Paracoccaceae</taxon>
        <taxon>Ruixingdingia</taxon>
    </lineage>
</organism>
<feature type="domain" description="Type II secretion system protein GspF" evidence="8">
    <location>
        <begin position="68"/>
        <end position="190"/>
    </location>
</feature>
<feature type="transmembrane region" description="Helical" evidence="7">
    <location>
        <begin position="163"/>
        <end position="186"/>
    </location>
</feature>
<evidence type="ECO:0000256" key="2">
    <source>
        <dbReference type="ARBA" id="ARBA00005745"/>
    </source>
</evidence>
<comment type="caution">
    <text evidence="9">The sequence shown here is derived from an EMBL/GenBank/DDBJ whole genome shotgun (WGS) entry which is preliminary data.</text>
</comment>
<dbReference type="EMBL" id="JAVKPH010000004">
    <property type="protein sequence ID" value="MDR5651970.1"/>
    <property type="molecule type" value="Genomic_DNA"/>
</dbReference>
<dbReference type="InterPro" id="IPR018076">
    <property type="entry name" value="T2SS_GspF_dom"/>
</dbReference>
<dbReference type="Proteomes" id="UP001247754">
    <property type="component" value="Unassembled WGS sequence"/>
</dbReference>
<proteinExistence type="inferred from homology"/>
<dbReference type="Pfam" id="PF00482">
    <property type="entry name" value="T2SSF"/>
    <property type="match status" value="2"/>
</dbReference>
<dbReference type="PANTHER" id="PTHR30012:SF0">
    <property type="entry name" value="TYPE II SECRETION SYSTEM PROTEIN F-RELATED"/>
    <property type="match status" value="1"/>
</dbReference>
<dbReference type="PANTHER" id="PTHR30012">
    <property type="entry name" value="GENERAL SECRETION PATHWAY PROTEIN"/>
    <property type="match status" value="1"/>
</dbReference>
<reference evidence="9 10" key="1">
    <citation type="submission" date="2023-09" db="EMBL/GenBank/DDBJ databases">
        <title>Xinfangfangia sedmenti sp. nov., isolated the sedment.</title>
        <authorList>
            <person name="Xu L."/>
        </authorList>
    </citation>
    <scope>NUCLEOTIDE SEQUENCE [LARGE SCALE GENOMIC DNA]</scope>
    <source>
        <strain evidence="9 10">LG-4</strain>
    </source>
</reference>
<evidence type="ECO:0000259" key="8">
    <source>
        <dbReference type="Pfam" id="PF00482"/>
    </source>
</evidence>
<protein>
    <submittedName>
        <fullName evidence="9">Type II secretion system F family protein</fullName>
    </submittedName>
</protein>
<feature type="transmembrane region" description="Helical" evidence="7">
    <location>
        <begin position="222"/>
        <end position="240"/>
    </location>
</feature>
<comment type="similarity">
    <text evidence="2">Belongs to the GSP F family.</text>
</comment>
<dbReference type="Gene3D" id="1.20.81.30">
    <property type="entry name" value="Type II secretion system (T2SS), domain F"/>
    <property type="match status" value="2"/>
</dbReference>
<gene>
    <name evidence="9" type="ORF">RGD00_05115</name>
</gene>
<accession>A0ABU1F517</accession>
<evidence type="ECO:0000256" key="3">
    <source>
        <dbReference type="ARBA" id="ARBA00022475"/>
    </source>
</evidence>
<evidence type="ECO:0000313" key="9">
    <source>
        <dbReference type="EMBL" id="MDR5651970.1"/>
    </source>
</evidence>
<dbReference type="RefSeq" id="WP_310456218.1">
    <property type="nucleotide sequence ID" value="NZ_JAVKPH010000004.1"/>
</dbReference>
<keyword evidence="10" id="KW-1185">Reference proteome</keyword>
<dbReference type="InterPro" id="IPR003004">
    <property type="entry name" value="GspF/PilC"/>
</dbReference>
<keyword evidence="6 7" id="KW-0472">Membrane</keyword>
<dbReference type="InterPro" id="IPR042094">
    <property type="entry name" value="T2SS_GspF_sf"/>
</dbReference>
<keyword evidence="5 7" id="KW-1133">Transmembrane helix</keyword>
<name>A0ABU1F517_9RHOB</name>
<comment type="subcellular location">
    <subcellularLocation>
        <location evidence="1">Cell membrane</location>
        <topology evidence="1">Multi-pass membrane protein</topology>
    </subcellularLocation>
</comment>
<sequence length="403" mass="42718">MRAFAYVAYTREGKRRTGSVVAENERAALEQLQGKGLFPSEIRAGAAAAGPVRRGRSMRLDLDERAIFCRQMAVLLAASLSKEQALDAVIGSEGSARLHAFSAWLKAGVLEGRGLADLVGQARAGFPGYCIASLRAGEASGRLAEVFERLAEHQENQGNRKSVLATALVYPAFVGLVSLLVCGVLVTQIAPELQVMFQAANRPLPDLTQAVLGISGAVQRHAVLILLLLAAAVAGAVLAWRAPGPRDAIQRAALRLPVLGRLMRLAMAAEYLRTLALVLGSRQTVQAAVASAAEVIALRSAQDQAREVLRAVTEGESLAAALTRLPLLPGIVLQMVRVGEETAQVARMADRAAMVLETRLDTERKRLAAVLDPALMVLVGAFVLVVVLAVLLPIFELQSVVAG</sequence>
<evidence type="ECO:0000313" key="10">
    <source>
        <dbReference type="Proteomes" id="UP001247754"/>
    </source>
</evidence>
<keyword evidence="3" id="KW-1003">Cell membrane</keyword>
<evidence type="ECO:0000256" key="4">
    <source>
        <dbReference type="ARBA" id="ARBA00022692"/>
    </source>
</evidence>
<evidence type="ECO:0000256" key="6">
    <source>
        <dbReference type="ARBA" id="ARBA00023136"/>
    </source>
</evidence>
<evidence type="ECO:0000256" key="5">
    <source>
        <dbReference type="ARBA" id="ARBA00022989"/>
    </source>
</evidence>
<feature type="domain" description="Type II secretion system protein GspF" evidence="8">
    <location>
        <begin position="271"/>
        <end position="393"/>
    </location>
</feature>
<evidence type="ECO:0000256" key="1">
    <source>
        <dbReference type="ARBA" id="ARBA00004651"/>
    </source>
</evidence>
<feature type="transmembrane region" description="Helical" evidence="7">
    <location>
        <begin position="374"/>
        <end position="395"/>
    </location>
</feature>